<keyword evidence="3" id="KW-1185">Reference proteome</keyword>
<reference evidence="2" key="1">
    <citation type="submission" date="2014-09" db="EMBL/GenBank/DDBJ databases">
        <title>Genome sequence of the luminous mushroom Mycena chlorophos for searching fungal bioluminescence genes.</title>
        <authorList>
            <person name="Tanaka Y."/>
            <person name="Kasuga D."/>
            <person name="Oba Y."/>
            <person name="Hase S."/>
            <person name="Sato K."/>
            <person name="Oba Y."/>
            <person name="Sakakibara Y."/>
        </authorList>
    </citation>
    <scope>NUCLEOTIDE SEQUENCE</scope>
</reference>
<feature type="non-terminal residue" evidence="2">
    <location>
        <position position="1"/>
    </location>
</feature>
<sequence>IQPHGIRTDFVRRTSSTVLASDATFDHANNSSDGEAAFSDDGDDGEEGAAAGRSPGKASAVKRASLAGVVRTSEPDYVDPDSDTGVAIAKFKVSDVRKKDLSPKMRAAFDNEFTPTFLSYCGEQRAWGGVDESVPVALFNSLRPKDQVTLESNEGRTMIQLAKRENSNAIHAIGAGGMKIVGDELAKMSPEEIKAHVKKQLAGDDNERGFYWRVVNGPGGKQGFLQSTVVLRVFAIFIAATSCPGEPGPIGFLSDVPETWPVGAMTYVIQSVKRAYSAYLTGELKVPGDFSKANFEDRMFNMVDGVNKPLFRTSSIDKMLRAAVKGKQWRRIVEAARAAAKAPQEKKPAVVYDIDEMSTPIVDYSGIVDNDPDTDEEPDNAVESSTAAEPGTAAEPAAAA</sequence>
<accession>A0ABQ0LBV3</accession>
<dbReference type="Proteomes" id="UP000815677">
    <property type="component" value="Unassembled WGS sequence"/>
</dbReference>
<dbReference type="EMBL" id="DF844724">
    <property type="protein sequence ID" value="GAT48608.1"/>
    <property type="molecule type" value="Genomic_DNA"/>
</dbReference>
<feature type="region of interest" description="Disordered" evidence="1">
    <location>
        <begin position="363"/>
        <end position="400"/>
    </location>
</feature>
<feature type="region of interest" description="Disordered" evidence="1">
    <location>
        <begin position="25"/>
        <end position="58"/>
    </location>
</feature>
<evidence type="ECO:0000313" key="3">
    <source>
        <dbReference type="Proteomes" id="UP000815677"/>
    </source>
</evidence>
<evidence type="ECO:0008006" key="4">
    <source>
        <dbReference type="Google" id="ProtNLM"/>
    </source>
</evidence>
<name>A0ABQ0LBV3_MYCCL</name>
<organism evidence="2 3">
    <name type="scientific">Mycena chlorophos</name>
    <name type="common">Agaric fungus</name>
    <name type="synonym">Agaricus chlorophos</name>
    <dbReference type="NCBI Taxonomy" id="658473"/>
    <lineage>
        <taxon>Eukaryota</taxon>
        <taxon>Fungi</taxon>
        <taxon>Dikarya</taxon>
        <taxon>Basidiomycota</taxon>
        <taxon>Agaricomycotina</taxon>
        <taxon>Agaricomycetes</taxon>
        <taxon>Agaricomycetidae</taxon>
        <taxon>Agaricales</taxon>
        <taxon>Marasmiineae</taxon>
        <taxon>Mycenaceae</taxon>
        <taxon>Mycena</taxon>
    </lineage>
</organism>
<feature type="compositionally biased region" description="Acidic residues" evidence="1">
    <location>
        <begin position="370"/>
        <end position="380"/>
    </location>
</feature>
<proteinExistence type="predicted"/>
<evidence type="ECO:0000256" key="1">
    <source>
        <dbReference type="SAM" id="MobiDB-lite"/>
    </source>
</evidence>
<evidence type="ECO:0000313" key="2">
    <source>
        <dbReference type="EMBL" id="GAT48608.1"/>
    </source>
</evidence>
<feature type="compositionally biased region" description="Acidic residues" evidence="1">
    <location>
        <begin position="38"/>
        <end position="47"/>
    </location>
</feature>
<protein>
    <recommendedName>
        <fullName evidence="4">Nucleocapsid protein</fullName>
    </recommendedName>
</protein>
<gene>
    <name evidence="2" type="ORF">MCHLO_05990</name>
</gene>
<feature type="compositionally biased region" description="Low complexity" evidence="1">
    <location>
        <begin position="386"/>
        <end position="400"/>
    </location>
</feature>